<evidence type="ECO:0000313" key="7">
    <source>
        <dbReference type="RefSeq" id="XP_038973208.1"/>
    </source>
</evidence>
<evidence type="ECO:0000256" key="1">
    <source>
        <dbReference type="ARBA" id="ARBA00022737"/>
    </source>
</evidence>
<proteinExistence type="predicted"/>
<dbReference type="InterPro" id="IPR046960">
    <property type="entry name" value="PPR_At4g14850-like_plant"/>
</dbReference>
<dbReference type="GO" id="GO:0009451">
    <property type="term" value="P:RNA modification"/>
    <property type="evidence" value="ECO:0007669"/>
    <property type="project" value="InterPro"/>
</dbReference>
<dbReference type="PROSITE" id="PS51375">
    <property type="entry name" value="PPR"/>
    <property type="match status" value="4"/>
</dbReference>
<dbReference type="NCBIfam" id="TIGR00756">
    <property type="entry name" value="PPR"/>
    <property type="match status" value="4"/>
</dbReference>
<dbReference type="InterPro" id="IPR011990">
    <property type="entry name" value="TPR-like_helical_dom_sf"/>
</dbReference>
<dbReference type="GeneID" id="103715434"/>
<dbReference type="Pfam" id="PF01535">
    <property type="entry name" value="PPR"/>
    <property type="match status" value="1"/>
</dbReference>
<keyword evidence="3" id="KW-1185">Reference proteome</keyword>
<evidence type="ECO:0000313" key="4">
    <source>
        <dbReference type="RefSeq" id="XP_008801269.2"/>
    </source>
</evidence>
<dbReference type="RefSeq" id="XP_026663623.2">
    <property type="nucleotide sequence ID" value="XM_026807822.2"/>
</dbReference>
<evidence type="ECO:0000256" key="2">
    <source>
        <dbReference type="PROSITE-ProRule" id="PRU00708"/>
    </source>
</evidence>
<evidence type="ECO:0000313" key="5">
    <source>
        <dbReference type="RefSeq" id="XP_008801270.2"/>
    </source>
</evidence>
<dbReference type="AlphaFoldDB" id="A0A8B8ZNZ3"/>
<dbReference type="InterPro" id="IPR002885">
    <property type="entry name" value="PPR_rpt"/>
</dbReference>
<dbReference type="PANTHER" id="PTHR47926">
    <property type="entry name" value="PENTATRICOPEPTIDE REPEAT-CONTAINING PROTEIN"/>
    <property type="match status" value="1"/>
</dbReference>
<dbReference type="Pfam" id="PF13041">
    <property type="entry name" value="PPR_2"/>
    <property type="match status" value="2"/>
</dbReference>
<dbReference type="InterPro" id="IPR046848">
    <property type="entry name" value="E_motif"/>
</dbReference>
<dbReference type="GO" id="GO:0003723">
    <property type="term" value="F:RNA binding"/>
    <property type="evidence" value="ECO:0007669"/>
    <property type="project" value="InterPro"/>
</dbReference>
<dbReference type="KEGG" id="pda:103715434"/>
<accession>A0A8B8ZNZ3</accession>
<dbReference type="RefSeq" id="XP_008801270.2">
    <property type="nucleotide sequence ID" value="XM_008803048.4"/>
</dbReference>
<dbReference type="SUPFAM" id="SSF48452">
    <property type="entry name" value="TPR-like"/>
    <property type="match status" value="1"/>
</dbReference>
<dbReference type="RefSeq" id="XP_008801269.2">
    <property type="nucleotide sequence ID" value="XM_008803047.4"/>
</dbReference>
<dbReference type="Gene3D" id="1.25.40.10">
    <property type="entry name" value="Tetratricopeptide repeat domain"/>
    <property type="match status" value="2"/>
</dbReference>
<protein>
    <submittedName>
        <fullName evidence="4 5">Pentatricopeptide repeat-containing protein At1g33350</fullName>
    </submittedName>
</protein>
<name>A0A8B8ZNZ3_PHODC</name>
<organism evidence="3 7">
    <name type="scientific">Phoenix dactylifera</name>
    <name type="common">Date palm</name>
    <dbReference type="NCBI Taxonomy" id="42345"/>
    <lineage>
        <taxon>Eukaryota</taxon>
        <taxon>Viridiplantae</taxon>
        <taxon>Streptophyta</taxon>
        <taxon>Embryophyta</taxon>
        <taxon>Tracheophyta</taxon>
        <taxon>Spermatophyta</taxon>
        <taxon>Magnoliopsida</taxon>
        <taxon>Liliopsida</taxon>
        <taxon>Arecaceae</taxon>
        <taxon>Coryphoideae</taxon>
        <taxon>Phoeniceae</taxon>
        <taxon>Phoenix</taxon>
    </lineage>
</organism>
<dbReference type="Proteomes" id="UP000228380">
    <property type="component" value="Chromosome 2"/>
</dbReference>
<keyword evidence="1" id="KW-0677">Repeat</keyword>
<dbReference type="RefSeq" id="XP_038973208.1">
    <property type="nucleotide sequence ID" value="XM_039117280.1"/>
</dbReference>
<feature type="repeat" description="PPR" evidence="2">
    <location>
        <begin position="183"/>
        <end position="213"/>
    </location>
</feature>
<dbReference type="Pfam" id="PF12854">
    <property type="entry name" value="PPR_1"/>
    <property type="match status" value="2"/>
</dbReference>
<dbReference type="PANTHER" id="PTHR47926:SF453">
    <property type="entry name" value="PENTATRICOPEPTIDE REPEAT (PPR) SUPERFAMILY PROTEIN"/>
    <property type="match status" value="1"/>
</dbReference>
<evidence type="ECO:0000313" key="3">
    <source>
        <dbReference type="Proteomes" id="UP000228380"/>
    </source>
</evidence>
<feature type="repeat" description="PPR" evidence="2">
    <location>
        <begin position="386"/>
        <end position="416"/>
    </location>
</feature>
<gene>
    <name evidence="4 5 6 7" type="primary">LOC103715434</name>
</gene>
<dbReference type="FunFam" id="1.25.40.10:FF:000184">
    <property type="entry name" value="Pentatricopeptide repeat-containing protein, chloroplastic"/>
    <property type="match status" value="1"/>
</dbReference>
<sequence>MPSNPDPRPTFNKHILSLLDKCANLNHLKQLQAFLIATGHGQTQFYSFKLVRFCALVLADLRYARLIFDSLQLPNVYLYTAMLTAYSSHSDSASASASASALHLFNLMLRRARSRPNEFIYPHVLKACSDSSSLGLVRSVHSRILKTGFDGYTVVQTSLLDAYSRFSDLYTARLLFDELPERNVVSWTALISGYGRVGKIGNAIALFEEMPERDVPSWNAVIAGCTQNGLFSEAVSLFARMVLEGARPNQTTVSCLLSACGHLGMLRLGKWVHGYIFKSHMGHSPFVSNALIDMYGKCGSLKEARWIFSMLTDKSLTAWNSMINCLALHGRCESAIATFKEMELEVIKPDEVTFVGLLNACTHGGLVDEGLAYFKSMSQDYQIEPQIEHYGCVIDLLCRAGRFEDAMEILRGMRIEPDEVVWGSLLNGCRVYGNTELAELAVRKLLEIDPNNVDYGVMLANLYSECGKWGEVGNVRKMLKEWGGKKLPGCSWIEVDSKVHRFYSGDKLHPEAEEIYKVLELLVGLMEA</sequence>
<reference evidence="3" key="1">
    <citation type="journal article" date="2019" name="Nat. Commun.">
        <title>Genome-wide association mapping of date palm fruit traits.</title>
        <authorList>
            <person name="Hazzouri K.M."/>
            <person name="Gros-Balthazard M."/>
            <person name="Flowers J.M."/>
            <person name="Copetti D."/>
            <person name="Lemansour A."/>
            <person name="Lebrun M."/>
            <person name="Masmoudi K."/>
            <person name="Ferrand S."/>
            <person name="Dhar M.I."/>
            <person name="Fresquez Z.A."/>
            <person name="Rosas U."/>
            <person name="Zhang J."/>
            <person name="Talag J."/>
            <person name="Lee S."/>
            <person name="Kudrna D."/>
            <person name="Powell R.F."/>
            <person name="Leitch I.J."/>
            <person name="Krueger R.R."/>
            <person name="Wing R.A."/>
            <person name="Amiri K.M.A."/>
            <person name="Purugganan M.D."/>
        </authorList>
    </citation>
    <scope>NUCLEOTIDE SEQUENCE [LARGE SCALE GENOMIC DNA]</scope>
    <source>
        <strain evidence="3">cv. Khalas</strain>
    </source>
</reference>
<reference evidence="4 5" key="2">
    <citation type="submission" date="2025-04" db="UniProtKB">
        <authorList>
            <consortium name="RefSeq"/>
        </authorList>
    </citation>
    <scope>IDENTIFICATION</scope>
    <source>
        <tissue evidence="4 5">Young leaves</tissue>
    </source>
</reference>
<dbReference type="OrthoDB" id="597215at2759"/>
<evidence type="ECO:0000313" key="6">
    <source>
        <dbReference type="RefSeq" id="XP_026663623.2"/>
    </source>
</evidence>
<feature type="repeat" description="PPR" evidence="2">
    <location>
        <begin position="315"/>
        <end position="349"/>
    </location>
</feature>
<feature type="repeat" description="PPR" evidence="2">
    <location>
        <begin position="214"/>
        <end position="248"/>
    </location>
</feature>
<dbReference type="Pfam" id="PF20431">
    <property type="entry name" value="E_motif"/>
    <property type="match status" value="1"/>
</dbReference>